<feature type="region of interest" description="Disordered" evidence="1">
    <location>
        <begin position="1"/>
        <end position="87"/>
    </location>
</feature>
<reference evidence="2 3" key="1">
    <citation type="journal article" date="2014" name="PLoS Genet.">
        <title>Analysis of the Phlebiopsis gigantea genome, transcriptome and secretome provides insight into its pioneer colonization strategies of wood.</title>
        <authorList>
            <person name="Hori C."/>
            <person name="Ishida T."/>
            <person name="Igarashi K."/>
            <person name="Samejima M."/>
            <person name="Suzuki H."/>
            <person name="Master E."/>
            <person name="Ferreira P."/>
            <person name="Ruiz-Duenas F.J."/>
            <person name="Held B."/>
            <person name="Canessa P."/>
            <person name="Larrondo L.F."/>
            <person name="Schmoll M."/>
            <person name="Druzhinina I.S."/>
            <person name="Kubicek C.P."/>
            <person name="Gaskell J.A."/>
            <person name="Kersten P."/>
            <person name="St John F."/>
            <person name="Glasner J."/>
            <person name="Sabat G."/>
            <person name="Splinter BonDurant S."/>
            <person name="Syed K."/>
            <person name="Yadav J."/>
            <person name="Mgbeahuruike A.C."/>
            <person name="Kovalchuk A."/>
            <person name="Asiegbu F.O."/>
            <person name="Lackner G."/>
            <person name="Hoffmeister D."/>
            <person name="Rencoret J."/>
            <person name="Gutierrez A."/>
            <person name="Sun H."/>
            <person name="Lindquist E."/>
            <person name="Barry K."/>
            <person name="Riley R."/>
            <person name="Grigoriev I.V."/>
            <person name="Henrissat B."/>
            <person name="Kues U."/>
            <person name="Berka R.M."/>
            <person name="Martinez A.T."/>
            <person name="Covert S.F."/>
            <person name="Blanchette R.A."/>
            <person name="Cullen D."/>
        </authorList>
    </citation>
    <scope>NUCLEOTIDE SEQUENCE [LARGE SCALE GENOMIC DNA]</scope>
    <source>
        <strain evidence="2 3">11061_1 CR5-6</strain>
    </source>
</reference>
<proteinExistence type="predicted"/>
<protein>
    <submittedName>
        <fullName evidence="2">Uncharacterized protein</fullName>
    </submittedName>
</protein>
<accession>A0A0C3S458</accession>
<dbReference type="EMBL" id="KN840561">
    <property type="protein sequence ID" value="KIP04817.1"/>
    <property type="molecule type" value="Genomic_DNA"/>
</dbReference>
<evidence type="ECO:0000313" key="2">
    <source>
        <dbReference type="EMBL" id="KIP04817.1"/>
    </source>
</evidence>
<evidence type="ECO:0000313" key="3">
    <source>
        <dbReference type="Proteomes" id="UP000053257"/>
    </source>
</evidence>
<evidence type="ECO:0000256" key="1">
    <source>
        <dbReference type="SAM" id="MobiDB-lite"/>
    </source>
</evidence>
<feature type="compositionally biased region" description="Polar residues" evidence="1">
    <location>
        <begin position="53"/>
        <end position="70"/>
    </location>
</feature>
<dbReference type="AlphaFoldDB" id="A0A0C3S458"/>
<name>A0A0C3S458_PHLG1</name>
<keyword evidence="3" id="KW-1185">Reference proteome</keyword>
<dbReference type="Proteomes" id="UP000053257">
    <property type="component" value="Unassembled WGS sequence"/>
</dbReference>
<dbReference type="HOGENOM" id="CLU_2146776_0_0_1"/>
<gene>
    <name evidence="2" type="ORF">PHLGIDRAFT_179382</name>
</gene>
<organism evidence="2 3">
    <name type="scientific">Phlebiopsis gigantea (strain 11061_1 CR5-6)</name>
    <name type="common">White-rot fungus</name>
    <name type="synonym">Peniophora gigantea</name>
    <dbReference type="NCBI Taxonomy" id="745531"/>
    <lineage>
        <taxon>Eukaryota</taxon>
        <taxon>Fungi</taxon>
        <taxon>Dikarya</taxon>
        <taxon>Basidiomycota</taxon>
        <taxon>Agaricomycotina</taxon>
        <taxon>Agaricomycetes</taxon>
        <taxon>Polyporales</taxon>
        <taxon>Phanerochaetaceae</taxon>
        <taxon>Phlebiopsis</taxon>
    </lineage>
</organism>
<sequence length="112" mass="12383">MVFGETFRTDSRNGSRASPRSDNVGGFSEQPTEAQKANRGATSSRKLPAICTHPTTRGSTATSVQVSSMPHTDASPPRQPNLRNGTQVRGLCDHRTRDKRRLFFSGLRRRRA</sequence>
<feature type="compositionally biased region" description="Polar residues" evidence="1">
    <location>
        <begin position="29"/>
        <end position="45"/>
    </location>
</feature>